<evidence type="ECO:0000256" key="1">
    <source>
        <dbReference type="ARBA" id="ARBA00007116"/>
    </source>
</evidence>
<dbReference type="GO" id="GO:0006412">
    <property type="term" value="P:translation"/>
    <property type="evidence" value="ECO:0007669"/>
    <property type="project" value="UniProtKB-UniRule"/>
</dbReference>
<dbReference type="RefSeq" id="WP_072318070.1">
    <property type="nucleotide sequence ID" value="NZ_FPJE01000015.1"/>
</dbReference>
<sequence length="118" mass="12865">MALSKTERRQRIKNRIRKVISGTAVKPRLAVFRSNKEIYAQLVDDVEGVTLASASSRDKDIADSKGTKIEISALVGKAIAEKALKSGIETVSFDRGGYLYHGRVKSLAEGAREAGLKF</sequence>
<keyword evidence="2 7" id="KW-0699">rRNA-binding</keyword>
<reference evidence="8 9" key="1">
    <citation type="submission" date="2016-11" db="EMBL/GenBank/DDBJ databases">
        <authorList>
            <person name="Jaros S."/>
            <person name="Januszkiewicz K."/>
            <person name="Wedrychowicz H."/>
        </authorList>
    </citation>
    <scope>NUCLEOTIDE SEQUENCE [LARGE SCALE GENOMIC DNA]</scope>
    <source>
        <strain evidence="8 9">CGMCC 1.12145</strain>
    </source>
</reference>
<dbReference type="PANTHER" id="PTHR12899:SF3">
    <property type="entry name" value="LARGE RIBOSOMAL SUBUNIT PROTEIN UL18M"/>
    <property type="match status" value="1"/>
</dbReference>
<keyword evidence="3 7" id="KW-0694">RNA-binding</keyword>
<keyword evidence="4 7" id="KW-0689">Ribosomal protein</keyword>
<evidence type="ECO:0000256" key="5">
    <source>
        <dbReference type="ARBA" id="ARBA00023274"/>
    </source>
</evidence>
<evidence type="ECO:0000256" key="2">
    <source>
        <dbReference type="ARBA" id="ARBA00022730"/>
    </source>
</evidence>
<dbReference type="EMBL" id="FPJE01000015">
    <property type="protein sequence ID" value="SFW63172.1"/>
    <property type="molecule type" value="Genomic_DNA"/>
</dbReference>
<comment type="similarity">
    <text evidence="1 7">Belongs to the universal ribosomal protein uL18 family.</text>
</comment>
<dbReference type="InterPro" id="IPR004389">
    <property type="entry name" value="Ribosomal_uL18_bac-type"/>
</dbReference>
<dbReference type="AlphaFoldDB" id="A0A1K1QTZ9"/>
<gene>
    <name evidence="7" type="primary">rplR</name>
    <name evidence="8" type="ORF">SAMN02927921_02866</name>
</gene>
<dbReference type="Gene3D" id="3.30.420.100">
    <property type="match status" value="1"/>
</dbReference>
<dbReference type="PANTHER" id="PTHR12899">
    <property type="entry name" value="39S RIBOSOMAL PROTEIN L18, MITOCHONDRIAL"/>
    <property type="match status" value="1"/>
</dbReference>
<dbReference type="NCBIfam" id="TIGR00060">
    <property type="entry name" value="L18_bact"/>
    <property type="match status" value="1"/>
</dbReference>
<dbReference type="OrthoDB" id="9810939at2"/>
<evidence type="ECO:0000313" key="9">
    <source>
        <dbReference type="Proteomes" id="UP000182248"/>
    </source>
</evidence>
<dbReference type="STRING" id="1150368.SAMN02927921_02866"/>
<comment type="function">
    <text evidence="7">This is one of the proteins that bind and probably mediate the attachment of the 5S RNA into the large ribosomal subunit, where it forms part of the central protuberance.</text>
</comment>
<dbReference type="HAMAP" id="MF_01337_B">
    <property type="entry name" value="Ribosomal_uL18_B"/>
    <property type="match status" value="1"/>
</dbReference>
<evidence type="ECO:0000256" key="7">
    <source>
        <dbReference type="HAMAP-Rule" id="MF_01337"/>
    </source>
</evidence>
<dbReference type="Proteomes" id="UP000182248">
    <property type="component" value="Unassembled WGS sequence"/>
</dbReference>
<keyword evidence="5 7" id="KW-0687">Ribonucleoprotein</keyword>
<protein>
    <recommendedName>
        <fullName evidence="6 7">Large ribosomal subunit protein uL18</fullName>
    </recommendedName>
</protein>
<evidence type="ECO:0000313" key="8">
    <source>
        <dbReference type="EMBL" id="SFW63172.1"/>
    </source>
</evidence>
<evidence type="ECO:0000256" key="6">
    <source>
        <dbReference type="ARBA" id="ARBA00035197"/>
    </source>
</evidence>
<dbReference type="InterPro" id="IPR057268">
    <property type="entry name" value="Ribosomal_L18"/>
</dbReference>
<dbReference type="GO" id="GO:0022625">
    <property type="term" value="C:cytosolic large ribosomal subunit"/>
    <property type="evidence" value="ECO:0007669"/>
    <property type="project" value="TreeGrafter"/>
</dbReference>
<keyword evidence="9" id="KW-1185">Reference proteome</keyword>
<dbReference type="SUPFAM" id="SSF53137">
    <property type="entry name" value="Translational machinery components"/>
    <property type="match status" value="1"/>
</dbReference>
<dbReference type="CDD" id="cd00432">
    <property type="entry name" value="Ribosomal_L18_L5e"/>
    <property type="match status" value="1"/>
</dbReference>
<accession>A0A1K1QTZ9</accession>
<proteinExistence type="inferred from homology"/>
<evidence type="ECO:0000256" key="3">
    <source>
        <dbReference type="ARBA" id="ARBA00022884"/>
    </source>
</evidence>
<dbReference type="InterPro" id="IPR005484">
    <property type="entry name" value="Ribosomal_uL18_bac/plant/anim"/>
</dbReference>
<comment type="subunit">
    <text evidence="7">Part of the 50S ribosomal subunit; part of the 5S rRNA/L5/L18/L25 subcomplex. Contacts the 5S and 23S rRNAs.</text>
</comment>
<dbReference type="Pfam" id="PF00861">
    <property type="entry name" value="Ribosomal_L18p"/>
    <property type="match status" value="1"/>
</dbReference>
<dbReference type="FunFam" id="3.30.420.100:FF:000001">
    <property type="entry name" value="50S ribosomal protein L18"/>
    <property type="match status" value="1"/>
</dbReference>
<evidence type="ECO:0000256" key="4">
    <source>
        <dbReference type="ARBA" id="ARBA00022980"/>
    </source>
</evidence>
<dbReference type="GO" id="GO:0003735">
    <property type="term" value="F:structural constituent of ribosome"/>
    <property type="evidence" value="ECO:0007669"/>
    <property type="project" value="InterPro"/>
</dbReference>
<organism evidence="8 9">
    <name type="scientific">Sinomicrobium oceani</name>
    <dbReference type="NCBI Taxonomy" id="1150368"/>
    <lineage>
        <taxon>Bacteria</taxon>
        <taxon>Pseudomonadati</taxon>
        <taxon>Bacteroidota</taxon>
        <taxon>Flavobacteriia</taxon>
        <taxon>Flavobacteriales</taxon>
        <taxon>Flavobacteriaceae</taxon>
        <taxon>Sinomicrobium</taxon>
    </lineage>
</organism>
<dbReference type="GO" id="GO:0008097">
    <property type="term" value="F:5S rRNA binding"/>
    <property type="evidence" value="ECO:0007669"/>
    <property type="project" value="TreeGrafter"/>
</dbReference>
<name>A0A1K1QTZ9_9FLAO</name>